<dbReference type="InterPro" id="IPR029261">
    <property type="entry name" value="Transposase_Znf"/>
</dbReference>
<dbReference type="OrthoDB" id="2012732at2"/>
<evidence type="ECO:0000313" key="3">
    <source>
        <dbReference type="Proteomes" id="UP000287857"/>
    </source>
</evidence>
<keyword evidence="3" id="KW-1185">Reference proteome</keyword>
<reference evidence="2 3" key="1">
    <citation type="submission" date="2017-05" db="EMBL/GenBank/DDBJ databases">
        <title>Vagococcus spp. assemblies.</title>
        <authorList>
            <person name="Gulvik C.A."/>
        </authorList>
    </citation>
    <scope>NUCLEOTIDE SEQUENCE [LARGE SCALE GENOMIC DNA]</scope>
    <source>
        <strain evidence="2 3">SS1995</strain>
    </source>
</reference>
<sequence length="214" mass="24562">MSHNHCIRVSLDLKGENIYFDSIFCEEEITKGVKSKIYKGRLTYKPLACPCCGIKNKKYSIVKNGFITSRIKWLSVAHYPTYLLLNKQRFLCRLCHSSFLAESLEIDKHCFIANRVKQSIGMELSDAISLKDLSKRHFVSPITINRVLNSLGKKLSNSFTDSPQSLCFDEFTSVKNKQGKYSFIYLDSVSHKIIDILPETDIMDYLLSLNQELT</sequence>
<dbReference type="PANTHER" id="PTHR33498">
    <property type="entry name" value="TRANSPOSASE FOR INSERTION SEQUENCE ELEMENT IS1557"/>
    <property type="match status" value="1"/>
</dbReference>
<name>A0A429ZWL9_9ENTE</name>
<comment type="caution">
    <text evidence="2">The sequence shown here is derived from an EMBL/GenBank/DDBJ whole genome shotgun (WGS) entry which is preliminary data.</text>
</comment>
<organism evidence="2 3">
    <name type="scientific">Vagococcus vulneris</name>
    <dbReference type="NCBI Taxonomy" id="1977869"/>
    <lineage>
        <taxon>Bacteria</taxon>
        <taxon>Bacillati</taxon>
        <taxon>Bacillota</taxon>
        <taxon>Bacilli</taxon>
        <taxon>Lactobacillales</taxon>
        <taxon>Enterococcaceae</taxon>
        <taxon>Vagococcus</taxon>
    </lineage>
</organism>
<dbReference type="PANTHER" id="PTHR33498:SF1">
    <property type="entry name" value="TRANSPOSASE FOR INSERTION SEQUENCE ELEMENT IS1557"/>
    <property type="match status" value="1"/>
</dbReference>
<feature type="domain" description="Transposase IS204/IS1001/IS1096/IS1165 zinc-finger" evidence="1">
    <location>
        <begin position="46"/>
        <end position="95"/>
    </location>
</feature>
<dbReference type="Proteomes" id="UP000287857">
    <property type="component" value="Unassembled WGS sequence"/>
</dbReference>
<dbReference type="Pfam" id="PF14690">
    <property type="entry name" value="Zn_ribbon_ISL3"/>
    <property type="match status" value="1"/>
</dbReference>
<proteinExistence type="predicted"/>
<dbReference type="InterPro" id="IPR047951">
    <property type="entry name" value="Transpos_ISL3"/>
</dbReference>
<protein>
    <recommendedName>
        <fullName evidence="1">Transposase IS204/IS1001/IS1096/IS1165 zinc-finger domain-containing protein</fullName>
    </recommendedName>
</protein>
<evidence type="ECO:0000259" key="1">
    <source>
        <dbReference type="Pfam" id="PF14690"/>
    </source>
</evidence>
<dbReference type="AlphaFoldDB" id="A0A429ZWL9"/>
<accession>A0A429ZWL9</accession>
<dbReference type="EMBL" id="NGJS01000013">
    <property type="protein sequence ID" value="RST98151.1"/>
    <property type="molecule type" value="Genomic_DNA"/>
</dbReference>
<evidence type="ECO:0000313" key="2">
    <source>
        <dbReference type="EMBL" id="RST98151.1"/>
    </source>
</evidence>
<gene>
    <name evidence="2" type="ORF">CBF37_08960</name>
</gene>